<dbReference type="GeneID" id="8315217"/>
<evidence type="ECO:0000313" key="3">
    <source>
        <dbReference type="Proteomes" id="UP000000724"/>
    </source>
</evidence>
<gene>
    <name evidence="2" type="ORF">Pc22g06380</name>
    <name evidence="2" type="ORF">PCH_Pc22g06380</name>
</gene>
<dbReference type="HOGENOM" id="CLU_021257_0_0_1"/>
<protein>
    <recommendedName>
        <fullName evidence="4">Zn(2)-C6 fungal-type domain-containing protein</fullName>
    </recommendedName>
</protein>
<dbReference type="EMBL" id="AM920437">
    <property type="protein sequence ID" value="CAP97926.1"/>
    <property type="molecule type" value="Genomic_DNA"/>
</dbReference>
<dbReference type="OrthoDB" id="4227365at2759"/>
<keyword evidence="3" id="KW-1185">Reference proteome</keyword>
<evidence type="ECO:0000313" key="2">
    <source>
        <dbReference type="EMBL" id="CAP97926.1"/>
    </source>
</evidence>
<feature type="region of interest" description="Disordered" evidence="1">
    <location>
        <begin position="222"/>
        <end position="279"/>
    </location>
</feature>
<dbReference type="VEuPathDB" id="FungiDB:PCH_Pc22g06380"/>
<evidence type="ECO:0008006" key="4">
    <source>
        <dbReference type="Google" id="ProtNLM"/>
    </source>
</evidence>
<feature type="region of interest" description="Disordered" evidence="1">
    <location>
        <begin position="107"/>
        <end position="138"/>
    </location>
</feature>
<reference evidence="2 3" key="1">
    <citation type="journal article" date="2008" name="Nat. Biotechnol.">
        <title>Genome sequencing and analysis of the filamentous fungus Penicillium chrysogenum.</title>
        <authorList>
            <person name="van den Berg M.A."/>
            <person name="Albang R."/>
            <person name="Albermann K."/>
            <person name="Badger J.H."/>
            <person name="Daran J.-M."/>
            <person name="Driessen A.J.M."/>
            <person name="Garcia-Estrada C."/>
            <person name="Fedorova N.D."/>
            <person name="Harris D.M."/>
            <person name="Heijne W.H.M."/>
            <person name="Joardar V.S."/>
            <person name="Kiel J.A.K.W."/>
            <person name="Kovalchuk A."/>
            <person name="Martin J.F."/>
            <person name="Nierman W.C."/>
            <person name="Nijland J.G."/>
            <person name="Pronk J.T."/>
            <person name="Roubos J.A."/>
            <person name="van der Klei I.J."/>
            <person name="van Peij N.N.M.E."/>
            <person name="Veenhuis M."/>
            <person name="von Doehren H."/>
            <person name="Wagner C."/>
            <person name="Wortman J.R."/>
            <person name="Bovenberg R.A.L."/>
        </authorList>
    </citation>
    <scope>NUCLEOTIDE SEQUENCE [LARGE SCALE GENOMIC DNA]</scope>
    <source>
        <strain evidence="3">ATCC 28089 / DSM 1075 / NRRL 1951 / Wisconsin 54-1255</strain>
    </source>
</reference>
<dbReference type="AlphaFoldDB" id="B6HVW9"/>
<name>B6HVW9_PENRW</name>
<dbReference type="KEGG" id="pcs:N7525_005590"/>
<organism evidence="2 3">
    <name type="scientific">Penicillium rubens (strain ATCC 28089 / DSM 1075 / NRRL 1951 / Wisconsin 54-1255)</name>
    <name type="common">Penicillium chrysogenum</name>
    <dbReference type="NCBI Taxonomy" id="500485"/>
    <lineage>
        <taxon>Eukaryota</taxon>
        <taxon>Fungi</taxon>
        <taxon>Dikarya</taxon>
        <taxon>Ascomycota</taxon>
        <taxon>Pezizomycotina</taxon>
        <taxon>Eurotiomycetes</taxon>
        <taxon>Eurotiomycetidae</taxon>
        <taxon>Eurotiales</taxon>
        <taxon>Aspergillaceae</taxon>
        <taxon>Penicillium</taxon>
        <taxon>Penicillium chrysogenum species complex</taxon>
    </lineage>
</organism>
<feature type="compositionally biased region" description="Low complexity" evidence="1">
    <location>
        <begin position="229"/>
        <end position="245"/>
    </location>
</feature>
<dbReference type="eggNOG" id="ENOG502RNNZ">
    <property type="taxonomic scope" value="Eukaryota"/>
</dbReference>
<accession>B6HVW9</accession>
<evidence type="ECO:0000256" key="1">
    <source>
        <dbReference type="SAM" id="MobiDB-lite"/>
    </source>
</evidence>
<proteinExistence type="predicted"/>
<sequence>MRYTGSGLGLMGLVMPGRACFTSSDAVMSFAMMLKVYPLVPSLPHITHSLPSQRIDNLFKYKRQFVIRLCPEPGLSLSPLLDDLSESRSVLFLSFILKTMIAQAATRHQSSRLSPHPNRGRKYAPSTPHPPDSVYPSAMSQLASTTPYFSDPNIEHSMPQTWQLSSTTTMVYEIQPMDSEMVNELDNDSISSQSQDISDQHQELTLLDDPFGFDSIMTPATFEDQLQNSVSPTSSKSRPSRFSSPNDLGSCVSAQYERARSEHSGGETQPFAAPVRPPSPALDKMYPDGFVLWDPADPGKSDNIREKIPRNQAELQQQRDDIVALKKAGGSCMACYRAKKKCGTATPCPPCSSKGNRICFRSWGDLCLLGPPTGDSLTILSFPSQEARNNLQRMSDEVFKLMDAFKAVVNIRETYGGACTAWNWTVTRAGITLSSRTECPVEDFLAGVTSVLPPVDLGKIGDINRENPLVWNAIRLANLFIAIRGLAQAQIRASWYEITTGRLVSFYLLILSFRKLAQMSEDFCPGLYVALCGKDKQNNKKSRPRKENEIDPAWFAAALYYRVLCALQDLLNDHIVARIFGASSCYLSGVREKLEDILHNVSPGHGATGKSRSILEGGIPYLQPSPDVDMAFWLGDPEEMSSVLRQHDNPFSTPPYEMQSFLADHFPRPCDLANPVEQADGLLQPSAASHNTVIAQAQNGLDHMAYTDQIERFDSRTLFDFPSDECGNAFDPMTANFVDTMPPDTMPVYGFQQSLYNC</sequence>
<dbReference type="Proteomes" id="UP000000724">
    <property type="component" value="Contig Pc00c22"/>
</dbReference>
<dbReference type="OMA" id="NRICFRS"/>